<gene>
    <name evidence="2" type="ORF">K504DRAFT_390290</name>
</gene>
<organism evidence="2 3">
    <name type="scientific">Pleomassaria siparia CBS 279.74</name>
    <dbReference type="NCBI Taxonomy" id="1314801"/>
    <lineage>
        <taxon>Eukaryota</taxon>
        <taxon>Fungi</taxon>
        <taxon>Dikarya</taxon>
        <taxon>Ascomycota</taxon>
        <taxon>Pezizomycotina</taxon>
        <taxon>Dothideomycetes</taxon>
        <taxon>Pleosporomycetidae</taxon>
        <taxon>Pleosporales</taxon>
        <taxon>Pleomassariaceae</taxon>
        <taxon>Pleomassaria</taxon>
    </lineage>
</organism>
<protein>
    <submittedName>
        <fullName evidence="2">Uncharacterized protein</fullName>
    </submittedName>
</protein>
<accession>A0A6G1JV61</accession>
<feature type="region of interest" description="Disordered" evidence="1">
    <location>
        <begin position="316"/>
        <end position="343"/>
    </location>
</feature>
<keyword evidence="3" id="KW-1185">Reference proteome</keyword>
<dbReference type="OrthoDB" id="5419922at2759"/>
<evidence type="ECO:0000313" key="3">
    <source>
        <dbReference type="Proteomes" id="UP000799428"/>
    </source>
</evidence>
<dbReference type="Proteomes" id="UP000799428">
    <property type="component" value="Unassembled WGS sequence"/>
</dbReference>
<evidence type="ECO:0000256" key="1">
    <source>
        <dbReference type="SAM" id="MobiDB-lite"/>
    </source>
</evidence>
<proteinExistence type="predicted"/>
<feature type="compositionally biased region" description="Basic and acidic residues" evidence="1">
    <location>
        <begin position="74"/>
        <end position="93"/>
    </location>
</feature>
<feature type="compositionally biased region" description="Basic and acidic residues" evidence="1">
    <location>
        <begin position="231"/>
        <end position="243"/>
    </location>
</feature>
<feature type="compositionally biased region" description="Basic and acidic residues" evidence="1">
    <location>
        <begin position="124"/>
        <end position="139"/>
    </location>
</feature>
<feature type="region of interest" description="Disordered" evidence="1">
    <location>
        <begin position="74"/>
        <end position="243"/>
    </location>
</feature>
<reference evidence="2" key="1">
    <citation type="journal article" date="2020" name="Stud. Mycol.">
        <title>101 Dothideomycetes genomes: a test case for predicting lifestyles and emergence of pathogens.</title>
        <authorList>
            <person name="Haridas S."/>
            <person name="Albert R."/>
            <person name="Binder M."/>
            <person name="Bloem J."/>
            <person name="Labutti K."/>
            <person name="Salamov A."/>
            <person name="Andreopoulos B."/>
            <person name="Baker S."/>
            <person name="Barry K."/>
            <person name="Bills G."/>
            <person name="Bluhm B."/>
            <person name="Cannon C."/>
            <person name="Castanera R."/>
            <person name="Culley D."/>
            <person name="Daum C."/>
            <person name="Ezra D."/>
            <person name="Gonzalez J."/>
            <person name="Henrissat B."/>
            <person name="Kuo A."/>
            <person name="Liang C."/>
            <person name="Lipzen A."/>
            <person name="Lutzoni F."/>
            <person name="Magnuson J."/>
            <person name="Mondo S."/>
            <person name="Nolan M."/>
            <person name="Ohm R."/>
            <person name="Pangilinan J."/>
            <person name="Park H.-J."/>
            <person name="Ramirez L."/>
            <person name="Alfaro M."/>
            <person name="Sun H."/>
            <person name="Tritt A."/>
            <person name="Yoshinaga Y."/>
            <person name="Zwiers L.-H."/>
            <person name="Turgeon B."/>
            <person name="Goodwin S."/>
            <person name="Spatafora J."/>
            <person name="Crous P."/>
            <person name="Grigoriev I."/>
        </authorList>
    </citation>
    <scope>NUCLEOTIDE SEQUENCE</scope>
    <source>
        <strain evidence="2">CBS 279.74</strain>
    </source>
</reference>
<name>A0A6G1JV61_9PLEO</name>
<dbReference type="EMBL" id="MU005782">
    <property type="protein sequence ID" value="KAF2704499.1"/>
    <property type="molecule type" value="Genomic_DNA"/>
</dbReference>
<evidence type="ECO:0000313" key="2">
    <source>
        <dbReference type="EMBL" id="KAF2704499.1"/>
    </source>
</evidence>
<feature type="compositionally biased region" description="Polar residues" evidence="1">
    <location>
        <begin position="105"/>
        <end position="119"/>
    </location>
</feature>
<sequence>MPQLLPAHLRTGIDYESIDTAPIDLLEDLPEDCYSEEERATKRLRIETIATSYLHGTRPMISTAGLRGPFDKWHNPWGRREEEDDNTCRDKNQKRMSGRALGRRNVNSRSVAQGRSTATRVPHRRDDGARKTRDKEEPSKTIQDFSAPVQKSPEDVPTTRTRLSRRSTRKPGKEPINHDLIASPGPASSTGFIYRKTAKTRDKERSKPRLVSFNSSPGPAKENHVLGQPRLDPHLPEGDGEGHSLKTVTEKVQSSRPDVYDIMANDMATNDIGTVVVEGHGGEGAQGSRRVSRLSSNYSTQAALLLAQMEFQEGTKSPVSYDTPRAAWFPQDDTPRPNRRQSSPLITPFHAFNEELSKRLPPESVLRGPPMSTQDLFAAASPFAFSAVKKTTIRKPAMSSLRVSVLSKDGDEHADVDVTRSPTTSAERIPLKDRNHKMSFMVTPVSGSDKGSQDSLLHSSRPWRRDVELPQLDLGTLLDDVGPNGDLEFTDRFLRNLGAIS</sequence>
<dbReference type="AlphaFoldDB" id="A0A6G1JV61"/>